<proteinExistence type="predicted"/>
<dbReference type="STRING" id="1121869.SAMN03084138_00129"/>
<organism evidence="1 2">
    <name type="scientific">Enterovibrio norvegicus DSM 15893</name>
    <dbReference type="NCBI Taxonomy" id="1121869"/>
    <lineage>
        <taxon>Bacteria</taxon>
        <taxon>Pseudomonadati</taxon>
        <taxon>Pseudomonadota</taxon>
        <taxon>Gammaproteobacteria</taxon>
        <taxon>Vibrionales</taxon>
        <taxon>Vibrionaceae</taxon>
        <taxon>Enterovibrio</taxon>
    </lineage>
</organism>
<name>A0A1I5JES8_9GAMM</name>
<dbReference type="EMBL" id="FOWR01000001">
    <property type="protein sequence ID" value="SFO70861.1"/>
    <property type="molecule type" value="Genomic_DNA"/>
</dbReference>
<dbReference type="GeneID" id="35873627"/>
<dbReference type="OrthoDB" id="266253at2"/>
<sequence>MANSYAGHSSCGACEGTSVLTPDAPNNASGLYRVDFRAGEHNAFYQSMVARLSSSKYGELGTLTSRDSEDFTLALIDAWAASCDVLTFYSEQWLNEAYLRTAQENTSLHDMAALIDYVPHPGAAATADLAFHIAAGEGIPELITIPAGTKVQSTPGQDETPVIYETLDDLPARAAWNAIRPKLTAPHPLTTTTTRLPFEGTNTRLKAGDAVFFYADDGKAVFGLVNAVTPVIADIANDPDAKDLTWVTVSPLASEPASLPGSAAAIAVPKVLVGGAGEHTDKAMDAAELLEVLEKEKVEEKAFFAPLIEMSGADKQVLVFRASAAIFGNAAPPLSSLHHSLTGSVPVYSENSSGVVVEGIEPGPYADKTENTWADGGSLQLMDEGDNHIFLDRPVAEIAVGSDIVLRNGDQWARYRVEDAADLSVSFFAVTGKSTRLRLDRSQHFNRFAIRKTTAFGASEWLTLAEPPIEAPMDENTHTVLLNVWYPGLEAGRTVMLHGLAEGFGDAPEIASRTVQTVTHDLTLGAGTELIFTEAIGAPYLPQSLRIAANIAYASQGETVAEVLGDGAAVPHMHFITKQAPQTFMPAETATGVKPTLEVRVNNILWHPVPHFLHALPSDRVYTSRIDEEGYSHIAFGDGVLGAMPGNGQQNIRARYRKTHGLMGRVKAGQLNLLMSQPLGVESVKNLLHADGGADPEGKEAIRVSAPLSCRTLGRVVSLTNYADFAQGFGGIAKASSQWLHLPTGPQVIVSVAAEEGATVPEGSDLHTTLTDALTAAGDPFARFLLRSYRQTFFKLGVRLQIHPDYLPDEVATVAESALRLALSFDARQFGQPVFASEIIAILHEIDGIDAVVIDRLYSGATPERRDGLAAPMAEWLGDDVVGASILSLHPAPLDYLETSL</sequence>
<protein>
    <submittedName>
        <fullName evidence="1">Putative baseplate assembly protein</fullName>
    </submittedName>
</protein>
<evidence type="ECO:0000313" key="1">
    <source>
        <dbReference type="EMBL" id="SFO70861.1"/>
    </source>
</evidence>
<accession>A0A1I5JES8</accession>
<dbReference type="AlphaFoldDB" id="A0A1I5JES8"/>
<reference evidence="1 2" key="1">
    <citation type="submission" date="2016-10" db="EMBL/GenBank/DDBJ databases">
        <authorList>
            <person name="de Groot N.N."/>
        </authorList>
    </citation>
    <scope>NUCLEOTIDE SEQUENCE [LARGE SCALE GENOMIC DNA]</scope>
    <source>
        <strain evidence="1 2">DSM 15893</strain>
    </source>
</reference>
<dbReference type="Proteomes" id="UP000182692">
    <property type="component" value="Unassembled WGS sequence"/>
</dbReference>
<gene>
    <name evidence="1" type="ORF">SAMN03084138_00129</name>
</gene>
<dbReference type="RefSeq" id="WP_074924854.1">
    <property type="nucleotide sequence ID" value="NZ_FOWR01000001.1"/>
</dbReference>
<evidence type="ECO:0000313" key="2">
    <source>
        <dbReference type="Proteomes" id="UP000182692"/>
    </source>
</evidence>